<reference evidence="4" key="1">
    <citation type="journal article" date="2023" name="Commun. Biol.">
        <title>Genome analysis of Parmales, the sister group of diatoms, reveals the evolutionary specialization of diatoms from phago-mixotrophs to photoautotrophs.</title>
        <authorList>
            <person name="Ban H."/>
            <person name="Sato S."/>
            <person name="Yoshikawa S."/>
            <person name="Yamada K."/>
            <person name="Nakamura Y."/>
            <person name="Ichinomiya M."/>
            <person name="Sato N."/>
            <person name="Blanc-Mathieu R."/>
            <person name="Endo H."/>
            <person name="Kuwata A."/>
            <person name="Ogata H."/>
        </authorList>
    </citation>
    <scope>NUCLEOTIDE SEQUENCE [LARGE SCALE GENOMIC DNA]</scope>
</reference>
<feature type="compositionally biased region" description="Low complexity" evidence="1">
    <location>
        <begin position="207"/>
        <end position="223"/>
    </location>
</feature>
<keyword evidence="4" id="KW-1185">Reference proteome</keyword>
<dbReference type="PROSITE" id="PS51746">
    <property type="entry name" value="PPM_2"/>
    <property type="match status" value="1"/>
</dbReference>
<dbReference type="Proteomes" id="UP001165065">
    <property type="component" value="Unassembled WGS sequence"/>
</dbReference>
<dbReference type="CDD" id="cd00143">
    <property type="entry name" value="PP2Cc"/>
    <property type="match status" value="1"/>
</dbReference>
<dbReference type="OrthoDB" id="420076at2759"/>
<dbReference type="SMART" id="SM00332">
    <property type="entry name" value="PP2Cc"/>
    <property type="match status" value="1"/>
</dbReference>
<dbReference type="PANTHER" id="PTHR13832">
    <property type="entry name" value="PROTEIN PHOSPHATASE 2C"/>
    <property type="match status" value="1"/>
</dbReference>
<dbReference type="InterPro" id="IPR036457">
    <property type="entry name" value="PPM-type-like_dom_sf"/>
</dbReference>
<dbReference type="AlphaFoldDB" id="A0A9W7GLI3"/>
<feature type="compositionally biased region" description="Low complexity" evidence="1">
    <location>
        <begin position="346"/>
        <end position="356"/>
    </location>
</feature>
<dbReference type="PANTHER" id="PTHR13832:SF827">
    <property type="entry name" value="PROTEIN PHOSPHATASE 1L"/>
    <property type="match status" value="1"/>
</dbReference>
<evidence type="ECO:0000259" key="2">
    <source>
        <dbReference type="PROSITE" id="PS51746"/>
    </source>
</evidence>
<evidence type="ECO:0000313" key="3">
    <source>
        <dbReference type="EMBL" id="GMI47104.1"/>
    </source>
</evidence>
<evidence type="ECO:0000256" key="1">
    <source>
        <dbReference type="SAM" id="MobiDB-lite"/>
    </source>
</evidence>
<protein>
    <recommendedName>
        <fullName evidence="2">PPM-type phosphatase domain-containing protein</fullName>
    </recommendedName>
</protein>
<feature type="compositionally biased region" description="Low complexity" evidence="1">
    <location>
        <begin position="388"/>
        <end position="409"/>
    </location>
</feature>
<dbReference type="EMBL" id="BRYA01000330">
    <property type="protein sequence ID" value="GMI47104.1"/>
    <property type="molecule type" value="Genomic_DNA"/>
</dbReference>
<dbReference type="SUPFAM" id="SSF81606">
    <property type="entry name" value="PP2C-like"/>
    <property type="match status" value="1"/>
</dbReference>
<evidence type="ECO:0000313" key="4">
    <source>
        <dbReference type="Proteomes" id="UP001165065"/>
    </source>
</evidence>
<dbReference type="Pfam" id="PF00481">
    <property type="entry name" value="PP2C"/>
    <property type="match status" value="2"/>
</dbReference>
<feature type="region of interest" description="Disordered" evidence="1">
    <location>
        <begin position="207"/>
        <end position="235"/>
    </location>
</feature>
<sequence>MTSIAAPAPSQVSLTSSYPPLEGTGLEWLEGPPKIDPSTETTAADNQNVVFSASYDANAPSEDRHACITGLDYLSCGDEVASPSERDVLFRCSLFTVLDGHGGCNVAAFASENLLPTVAEDLAEALGATIRGGEMKINGSATPDWRAKHAASMIATFTSPTKIRPGRHAINYTNEADEETEGGDLDDNFEFSSSSYSQLINSQLSCPSFSSSSPSHSSEAAESTAPREDPAGLTPLLRKKIRKSISLSFLNIDKRYMNSIDSTKVQRGCQSGGAWNAGSCALVTLILQKPGCTPFIVTAHVGDCRAILGTVRPTSAPVSIAIPHLSQADDEMNDEELFGVLVNHTAPTNAAASTPSDESKESSSKKRKRTTPPLHPSSASKACPQLPPGSSSPFVPVSATHSTTASTPSATPPPSPPSSSSAPWCAVELTRDHNCYNEAEVESVRERCTTDPRSVSNPSRGGIRRVAGSLAVTRALGDAYLKTPKLSFPPYKMHAPYITAKPEIHIRPIRTEEGSDETLADKVLVMASDGVWEHASNDTVVGWVQEQFESRNGCEEVCPAKNIVEGVMDSISTLRKKSRKLLGSLSKGKARRSNHDDITVMVIDLASLVKARNLGNEEVNCKGEGERREEGERKQ</sequence>
<gene>
    <name evidence="3" type="ORF">TrCOL_g10723</name>
</gene>
<comment type="caution">
    <text evidence="3">The sequence shown here is derived from an EMBL/GenBank/DDBJ whole genome shotgun (WGS) entry which is preliminary data.</text>
</comment>
<organism evidence="3 4">
    <name type="scientific">Triparma columacea</name>
    <dbReference type="NCBI Taxonomy" id="722753"/>
    <lineage>
        <taxon>Eukaryota</taxon>
        <taxon>Sar</taxon>
        <taxon>Stramenopiles</taxon>
        <taxon>Ochrophyta</taxon>
        <taxon>Bolidophyceae</taxon>
        <taxon>Parmales</taxon>
        <taxon>Triparmaceae</taxon>
        <taxon>Triparma</taxon>
    </lineage>
</organism>
<dbReference type="GO" id="GO:0004722">
    <property type="term" value="F:protein serine/threonine phosphatase activity"/>
    <property type="evidence" value="ECO:0007669"/>
    <property type="project" value="InterPro"/>
</dbReference>
<proteinExistence type="predicted"/>
<feature type="region of interest" description="Disordered" evidence="1">
    <location>
        <begin position="346"/>
        <end position="423"/>
    </location>
</feature>
<dbReference type="InterPro" id="IPR001932">
    <property type="entry name" value="PPM-type_phosphatase-like_dom"/>
</dbReference>
<dbReference type="Gene3D" id="3.60.40.10">
    <property type="entry name" value="PPM-type phosphatase domain"/>
    <property type="match status" value="1"/>
</dbReference>
<dbReference type="InterPro" id="IPR015655">
    <property type="entry name" value="PP2C"/>
</dbReference>
<accession>A0A9W7GLI3</accession>
<feature type="domain" description="PPM-type phosphatase" evidence="2">
    <location>
        <begin position="47"/>
        <end position="605"/>
    </location>
</feature>
<feature type="region of interest" description="Disordered" evidence="1">
    <location>
        <begin position="23"/>
        <end position="43"/>
    </location>
</feature>
<name>A0A9W7GLI3_9STRA</name>